<dbReference type="InterPro" id="IPR050259">
    <property type="entry name" value="SDR"/>
</dbReference>
<dbReference type="CDD" id="cd05233">
    <property type="entry name" value="SDR_c"/>
    <property type="match status" value="1"/>
</dbReference>
<reference evidence="3" key="1">
    <citation type="submission" date="2016-10" db="EMBL/GenBank/DDBJ databases">
        <title>Sequence of Gallionella enrichment culture.</title>
        <authorList>
            <person name="Poehlein A."/>
            <person name="Muehling M."/>
            <person name="Daniel R."/>
        </authorList>
    </citation>
    <scope>NUCLEOTIDE SEQUENCE</scope>
</reference>
<protein>
    <submittedName>
        <fullName evidence="3">3-oxoacyl-[acyl-carrier-protein] reductase FabG</fullName>
        <ecNumber evidence="3">1.1.1.100</ecNumber>
    </submittedName>
</protein>
<keyword evidence="3" id="KW-0560">Oxidoreductase</keyword>
<accession>A0A1J5S1Z8</accession>
<feature type="domain" description="Ketoreductase" evidence="2">
    <location>
        <begin position="8"/>
        <end position="193"/>
    </location>
</feature>
<comment type="caution">
    <text evidence="3">The sequence shown here is derived from an EMBL/GenBank/DDBJ whole genome shotgun (WGS) entry which is preliminary data.</text>
</comment>
<dbReference type="PRINTS" id="PR00080">
    <property type="entry name" value="SDRFAMILY"/>
</dbReference>
<dbReference type="FunFam" id="3.40.50.720:FF:000084">
    <property type="entry name" value="Short-chain dehydrogenase reductase"/>
    <property type="match status" value="1"/>
</dbReference>
<dbReference type="EC" id="1.1.1.100" evidence="3"/>
<sequence>MDLQLSGKKALVTGSSAGIGYAIARTLAAEGARVVVNGRSTDTTQAAVARLRAELGADAPLLSFAVDLGDAQGCAALLTAHPDVDILVNNLGIFEPKPFEVIPDEDWLRFFEVNVMSGVRLSRHYLPRMKAADWGRIVFISSESGLCPPAEMVHYGMSKTAQLSIARGMAETTTGTSVTVNSVLPGPTRTEGVQAFFAKLAAEQGQSPEQFVQHFFESARPTSILKRLIDPAEVAAVVAFVCSPQAAAINGAAVRAEGGVVRCMG</sequence>
<dbReference type="InterPro" id="IPR057326">
    <property type="entry name" value="KR_dom"/>
</dbReference>
<dbReference type="AlphaFoldDB" id="A0A1J5S1Z8"/>
<dbReference type="SUPFAM" id="SSF51735">
    <property type="entry name" value="NAD(P)-binding Rossmann-fold domains"/>
    <property type="match status" value="1"/>
</dbReference>
<gene>
    <name evidence="3" type="primary">fabG_29</name>
    <name evidence="3" type="ORF">GALL_197690</name>
</gene>
<dbReference type="Pfam" id="PF00106">
    <property type="entry name" value="adh_short"/>
    <property type="match status" value="1"/>
</dbReference>
<dbReference type="EMBL" id="MLJW01000122">
    <property type="protein sequence ID" value="OIQ98175.1"/>
    <property type="molecule type" value="Genomic_DNA"/>
</dbReference>
<dbReference type="Gene3D" id="3.40.50.720">
    <property type="entry name" value="NAD(P)-binding Rossmann-like Domain"/>
    <property type="match status" value="1"/>
</dbReference>
<evidence type="ECO:0000313" key="3">
    <source>
        <dbReference type="EMBL" id="OIQ98175.1"/>
    </source>
</evidence>
<dbReference type="PRINTS" id="PR00081">
    <property type="entry name" value="GDHRDH"/>
</dbReference>
<dbReference type="InterPro" id="IPR036291">
    <property type="entry name" value="NAD(P)-bd_dom_sf"/>
</dbReference>
<evidence type="ECO:0000256" key="1">
    <source>
        <dbReference type="ARBA" id="ARBA00006484"/>
    </source>
</evidence>
<dbReference type="PANTHER" id="PTHR42879">
    <property type="entry name" value="3-OXOACYL-(ACYL-CARRIER-PROTEIN) REDUCTASE"/>
    <property type="match status" value="1"/>
</dbReference>
<dbReference type="InterPro" id="IPR002347">
    <property type="entry name" value="SDR_fam"/>
</dbReference>
<dbReference type="GO" id="GO:0004316">
    <property type="term" value="F:3-oxoacyl-[acyl-carrier-protein] reductase (NADPH) activity"/>
    <property type="evidence" value="ECO:0007669"/>
    <property type="project" value="UniProtKB-EC"/>
</dbReference>
<comment type="similarity">
    <text evidence="1">Belongs to the short-chain dehydrogenases/reductases (SDR) family.</text>
</comment>
<proteinExistence type="inferred from homology"/>
<evidence type="ECO:0000259" key="2">
    <source>
        <dbReference type="SMART" id="SM00822"/>
    </source>
</evidence>
<dbReference type="SMART" id="SM00822">
    <property type="entry name" value="PKS_KR"/>
    <property type="match status" value="1"/>
</dbReference>
<organism evidence="3">
    <name type="scientific">mine drainage metagenome</name>
    <dbReference type="NCBI Taxonomy" id="410659"/>
    <lineage>
        <taxon>unclassified sequences</taxon>
        <taxon>metagenomes</taxon>
        <taxon>ecological metagenomes</taxon>
    </lineage>
</organism>
<name>A0A1J5S1Z8_9ZZZZ</name>